<feature type="chain" id="PRO_5043782609" description="DUF3558 domain-containing protein" evidence="1">
    <location>
        <begin position="31"/>
        <end position="178"/>
    </location>
</feature>
<evidence type="ECO:0000256" key="1">
    <source>
        <dbReference type="SAM" id="SignalP"/>
    </source>
</evidence>
<dbReference type="EMBL" id="CP109535">
    <property type="protein sequence ID" value="WTY95277.1"/>
    <property type="molecule type" value="Genomic_DNA"/>
</dbReference>
<gene>
    <name evidence="2" type="ORF">OG626_10425</name>
</gene>
<protein>
    <recommendedName>
        <fullName evidence="3">DUF3558 domain-containing protein</fullName>
    </recommendedName>
</protein>
<proteinExistence type="predicted"/>
<reference evidence="2" key="1">
    <citation type="submission" date="2022-10" db="EMBL/GenBank/DDBJ databases">
        <title>The complete genomes of actinobacterial strains from the NBC collection.</title>
        <authorList>
            <person name="Joergensen T.S."/>
            <person name="Alvarez Arevalo M."/>
            <person name="Sterndorff E.B."/>
            <person name="Faurdal D."/>
            <person name="Vuksanovic O."/>
            <person name="Mourched A.-S."/>
            <person name="Charusanti P."/>
            <person name="Shaw S."/>
            <person name="Blin K."/>
            <person name="Weber T."/>
        </authorList>
    </citation>
    <scope>NUCLEOTIDE SEQUENCE</scope>
    <source>
        <strain evidence="2">NBC_01401</strain>
    </source>
</reference>
<dbReference type="AlphaFoldDB" id="A0AAU3GS66"/>
<name>A0AAU3GS66_9ACTN</name>
<dbReference type="PROSITE" id="PS51257">
    <property type="entry name" value="PROKAR_LIPOPROTEIN"/>
    <property type="match status" value="1"/>
</dbReference>
<accession>A0AAU3GS66</accession>
<evidence type="ECO:0000313" key="2">
    <source>
        <dbReference type="EMBL" id="WTY95277.1"/>
    </source>
</evidence>
<organism evidence="2">
    <name type="scientific">Streptomyces sp. NBC_01401</name>
    <dbReference type="NCBI Taxonomy" id="2903854"/>
    <lineage>
        <taxon>Bacteria</taxon>
        <taxon>Bacillati</taxon>
        <taxon>Actinomycetota</taxon>
        <taxon>Actinomycetes</taxon>
        <taxon>Kitasatosporales</taxon>
        <taxon>Streptomycetaceae</taxon>
        <taxon>Streptomyces</taxon>
    </lineage>
</organism>
<feature type="signal peptide" evidence="1">
    <location>
        <begin position="1"/>
        <end position="30"/>
    </location>
</feature>
<sequence length="178" mass="19136">MVTPAWRVTRRAAPALGVAAALLAGLTACTGSTSYPTPKTLCDRTVDPDLLRALLRDGEIKARQDSVGDPKTSRCVVTVNGSTRLYVDEVRDQNYFDVQKETRVGPGPQQSGTSGNAVISDGRYVSLSPCPERGSKSNYVLDISLSVSAARAREQRSELEKFATAYQPEGLRVLGCSK</sequence>
<keyword evidence="1" id="KW-0732">Signal</keyword>
<evidence type="ECO:0008006" key="3">
    <source>
        <dbReference type="Google" id="ProtNLM"/>
    </source>
</evidence>